<reference evidence="2" key="2">
    <citation type="submission" date="2020-11" db="EMBL/GenBank/DDBJ databases">
        <authorList>
            <person name="McCartney M.A."/>
            <person name="Auch B."/>
            <person name="Kono T."/>
            <person name="Mallez S."/>
            <person name="Becker A."/>
            <person name="Gohl D.M."/>
            <person name="Silverstein K.A.T."/>
            <person name="Koren S."/>
            <person name="Bechman K.B."/>
            <person name="Herman A."/>
            <person name="Abrahante J.E."/>
            <person name="Garbe J."/>
        </authorList>
    </citation>
    <scope>NUCLEOTIDE SEQUENCE</scope>
    <source>
        <strain evidence="2">Duluth1</strain>
        <tissue evidence="2">Whole animal</tissue>
    </source>
</reference>
<protein>
    <submittedName>
        <fullName evidence="2">Uncharacterized protein</fullName>
    </submittedName>
</protein>
<proteinExistence type="predicted"/>
<gene>
    <name evidence="2" type="ORF">DPMN_174328</name>
</gene>
<dbReference type="EMBL" id="JAIWYP010000009">
    <property type="protein sequence ID" value="KAH3772980.1"/>
    <property type="molecule type" value="Genomic_DNA"/>
</dbReference>
<keyword evidence="3" id="KW-1185">Reference proteome</keyword>
<organism evidence="2 3">
    <name type="scientific">Dreissena polymorpha</name>
    <name type="common">Zebra mussel</name>
    <name type="synonym">Mytilus polymorpha</name>
    <dbReference type="NCBI Taxonomy" id="45954"/>
    <lineage>
        <taxon>Eukaryota</taxon>
        <taxon>Metazoa</taxon>
        <taxon>Spiralia</taxon>
        <taxon>Lophotrochozoa</taxon>
        <taxon>Mollusca</taxon>
        <taxon>Bivalvia</taxon>
        <taxon>Autobranchia</taxon>
        <taxon>Heteroconchia</taxon>
        <taxon>Euheterodonta</taxon>
        <taxon>Imparidentia</taxon>
        <taxon>Neoheterodontei</taxon>
        <taxon>Myida</taxon>
        <taxon>Dreissenoidea</taxon>
        <taxon>Dreissenidae</taxon>
        <taxon>Dreissena</taxon>
    </lineage>
</organism>
<name>A0A9D4E6W9_DREPO</name>
<evidence type="ECO:0000256" key="1">
    <source>
        <dbReference type="SAM" id="MobiDB-lite"/>
    </source>
</evidence>
<reference evidence="2" key="1">
    <citation type="journal article" date="2019" name="bioRxiv">
        <title>The Genome of the Zebra Mussel, Dreissena polymorpha: A Resource for Invasive Species Research.</title>
        <authorList>
            <person name="McCartney M.A."/>
            <person name="Auch B."/>
            <person name="Kono T."/>
            <person name="Mallez S."/>
            <person name="Zhang Y."/>
            <person name="Obille A."/>
            <person name="Becker A."/>
            <person name="Abrahante J.E."/>
            <person name="Garbe J."/>
            <person name="Badalamenti J.P."/>
            <person name="Herman A."/>
            <person name="Mangelson H."/>
            <person name="Liachko I."/>
            <person name="Sullivan S."/>
            <person name="Sone E.D."/>
            <person name="Koren S."/>
            <person name="Silverstein K.A.T."/>
            <person name="Beckman K.B."/>
            <person name="Gohl D.M."/>
        </authorList>
    </citation>
    <scope>NUCLEOTIDE SEQUENCE</scope>
    <source>
        <strain evidence="2">Duluth1</strain>
        <tissue evidence="2">Whole animal</tissue>
    </source>
</reference>
<accession>A0A9D4E6W9</accession>
<dbReference type="AlphaFoldDB" id="A0A9D4E6W9"/>
<feature type="region of interest" description="Disordered" evidence="1">
    <location>
        <begin position="16"/>
        <end position="51"/>
    </location>
</feature>
<dbReference type="Proteomes" id="UP000828390">
    <property type="component" value="Unassembled WGS sequence"/>
</dbReference>
<evidence type="ECO:0000313" key="3">
    <source>
        <dbReference type="Proteomes" id="UP000828390"/>
    </source>
</evidence>
<comment type="caution">
    <text evidence="2">The sequence shown here is derived from an EMBL/GenBank/DDBJ whole genome shotgun (WGS) entry which is preliminary data.</text>
</comment>
<evidence type="ECO:0000313" key="2">
    <source>
        <dbReference type="EMBL" id="KAH3772980.1"/>
    </source>
</evidence>
<sequence>MELDSMRDAMFTVSPNRQYRGILRPTTPATTGPAQKKKRATMVQSAHLATD</sequence>